<feature type="transmembrane region" description="Helical" evidence="7">
    <location>
        <begin position="134"/>
        <end position="154"/>
    </location>
</feature>
<dbReference type="Gramene" id="OMERI01G02420.3">
    <property type="protein sequence ID" value="OMERI01G02420.3"/>
    <property type="gene ID" value="OMERI01G02420"/>
</dbReference>
<organism evidence="9">
    <name type="scientific">Oryza meridionalis</name>
    <dbReference type="NCBI Taxonomy" id="40149"/>
    <lineage>
        <taxon>Eukaryota</taxon>
        <taxon>Viridiplantae</taxon>
        <taxon>Streptophyta</taxon>
        <taxon>Embryophyta</taxon>
        <taxon>Tracheophyta</taxon>
        <taxon>Spermatophyta</taxon>
        <taxon>Magnoliopsida</taxon>
        <taxon>Liliopsida</taxon>
        <taxon>Poales</taxon>
        <taxon>Poaceae</taxon>
        <taxon>BOP clade</taxon>
        <taxon>Oryzoideae</taxon>
        <taxon>Oryzeae</taxon>
        <taxon>Oryzinae</taxon>
        <taxon>Oryza</taxon>
    </lineage>
</organism>
<keyword evidence="5 7" id="KW-0472">Membrane</keyword>
<dbReference type="SUPFAM" id="SSF48317">
    <property type="entry name" value="Acid phosphatase/Vanadium-dependent haloperoxidase"/>
    <property type="match status" value="1"/>
</dbReference>
<protein>
    <recommendedName>
        <fullName evidence="8">Phosphatidic acid phosphatase type 2/haloperoxidase domain-containing protein</fullName>
    </recommendedName>
</protein>
<dbReference type="EnsemblPlants" id="OMERI01G02420.3">
    <property type="protein sequence ID" value="OMERI01G02420.3"/>
    <property type="gene ID" value="OMERI01G02420"/>
</dbReference>
<dbReference type="Gene3D" id="1.20.144.10">
    <property type="entry name" value="Phosphatidic acid phosphatase type 2/haloperoxidase"/>
    <property type="match status" value="1"/>
</dbReference>
<dbReference type="InterPro" id="IPR036938">
    <property type="entry name" value="PAP2/HPO_sf"/>
</dbReference>
<evidence type="ECO:0000259" key="8">
    <source>
        <dbReference type="SMART" id="SM00014"/>
    </source>
</evidence>
<evidence type="ECO:0000256" key="3">
    <source>
        <dbReference type="ARBA" id="ARBA00022692"/>
    </source>
</evidence>
<evidence type="ECO:0000256" key="2">
    <source>
        <dbReference type="ARBA" id="ARBA00008816"/>
    </source>
</evidence>
<evidence type="ECO:0000256" key="7">
    <source>
        <dbReference type="SAM" id="Phobius"/>
    </source>
</evidence>
<evidence type="ECO:0000256" key="5">
    <source>
        <dbReference type="ARBA" id="ARBA00023136"/>
    </source>
</evidence>
<dbReference type="CDD" id="cd03390">
    <property type="entry name" value="PAP2_containing_1_like"/>
    <property type="match status" value="1"/>
</dbReference>
<reference evidence="9" key="1">
    <citation type="submission" date="2015-04" db="UniProtKB">
        <authorList>
            <consortium name="EnsemblPlants"/>
        </authorList>
    </citation>
    <scope>IDENTIFICATION</scope>
</reference>
<proteinExistence type="inferred from homology"/>
<keyword evidence="3 7" id="KW-0812">Transmembrane</keyword>
<dbReference type="SMART" id="SM00014">
    <property type="entry name" value="acidPPc"/>
    <property type="match status" value="1"/>
</dbReference>
<feature type="transmembrane region" description="Helical" evidence="7">
    <location>
        <begin position="174"/>
        <end position="197"/>
    </location>
</feature>
<dbReference type="GO" id="GO:0046839">
    <property type="term" value="P:phospholipid dephosphorylation"/>
    <property type="evidence" value="ECO:0007669"/>
    <property type="project" value="TreeGrafter"/>
</dbReference>
<dbReference type="GO" id="GO:0006644">
    <property type="term" value="P:phospholipid metabolic process"/>
    <property type="evidence" value="ECO:0007669"/>
    <property type="project" value="InterPro"/>
</dbReference>
<dbReference type="Proteomes" id="UP000008021">
    <property type="component" value="Chromosome 1"/>
</dbReference>
<dbReference type="eggNOG" id="KOG3030">
    <property type="taxonomic scope" value="Eukaryota"/>
</dbReference>
<comment type="similarity">
    <text evidence="2">Belongs to the PA-phosphatase related phosphoesterase family.</text>
</comment>
<dbReference type="STRING" id="40149.A0A0E0BWV8"/>
<evidence type="ECO:0000313" key="9">
    <source>
        <dbReference type="EnsemblPlants" id="OMERI01G02420.3"/>
    </source>
</evidence>
<dbReference type="AlphaFoldDB" id="A0A0E0BWV8"/>
<evidence type="ECO:0000313" key="10">
    <source>
        <dbReference type="Proteomes" id="UP000008021"/>
    </source>
</evidence>
<dbReference type="PANTHER" id="PTHR10165:SF203">
    <property type="entry name" value="LIPID PHOSPHATE PHOSPHATASE 3, CHLOROPLASTIC-RELATED"/>
    <property type="match status" value="1"/>
</dbReference>
<reference evidence="9" key="2">
    <citation type="submission" date="2018-05" db="EMBL/GenBank/DDBJ databases">
        <title>OmerRS3 (Oryza meridionalis Reference Sequence Version 3).</title>
        <authorList>
            <person name="Zhang J."/>
            <person name="Kudrna D."/>
            <person name="Lee S."/>
            <person name="Talag J."/>
            <person name="Welchert J."/>
            <person name="Wing R.A."/>
        </authorList>
    </citation>
    <scope>NUCLEOTIDE SEQUENCE [LARGE SCALE GENOMIC DNA]</scope>
    <source>
        <strain evidence="9">cv. OR44</strain>
    </source>
</reference>
<dbReference type="PANTHER" id="PTHR10165">
    <property type="entry name" value="LIPID PHOSPHATE PHOSPHATASE"/>
    <property type="match status" value="1"/>
</dbReference>
<keyword evidence="10" id="KW-1185">Reference proteome</keyword>
<dbReference type="InterPro" id="IPR000326">
    <property type="entry name" value="PAP2/HPO"/>
</dbReference>
<evidence type="ECO:0000256" key="4">
    <source>
        <dbReference type="ARBA" id="ARBA00022989"/>
    </source>
</evidence>
<keyword evidence="4 7" id="KW-1133">Transmembrane helix</keyword>
<dbReference type="GO" id="GO:0008195">
    <property type="term" value="F:phosphatidate phosphatase activity"/>
    <property type="evidence" value="ECO:0007669"/>
    <property type="project" value="TreeGrafter"/>
</dbReference>
<sequence>MVRNSQPMSPPLSAQPTGIHSLTIPDAREVSFLRFSPRPLPHDSTKKTRSNEERIIFFFFPNNGLVEFSLPSLLVEIRGSLYCLGALVRICGDSFVLQCSMRGENTDGRREVQLGPHTIQTHGVRLARNHLHDWVVLILLAAVVIALHFAPPFSRFVGKGMMTYVSYPVKQSTVPAWGVPVCVLYSVLITAVVTTVVKNAVGRPRPDFFWRCFPDGKQLYDQVTGGVICHGEKSFLKDGRKSFPSGHTSWSFAGLGFLSLYLSGKIKVFDCQGHVAKLCIMILPLLIASLVGISRIDDYRHHWEDVFAGSLLGFIMAMLCYLHFFPPPYHHQGWGPYAYFHMLEELQVANSHNAESQQSVCGHHVELSTQHNSRTSRNDLEAGRVVLNNTALAQYKYVK</sequence>
<dbReference type="GO" id="GO:0016020">
    <property type="term" value="C:membrane"/>
    <property type="evidence" value="ECO:0007669"/>
    <property type="project" value="UniProtKB-SubCell"/>
</dbReference>
<evidence type="ECO:0000256" key="6">
    <source>
        <dbReference type="SAM" id="MobiDB-lite"/>
    </source>
</evidence>
<dbReference type="InterPro" id="IPR043216">
    <property type="entry name" value="PAP-like"/>
</dbReference>
<comment type="subcellular location">
    <subcellularLocation>
        <location evidence="1">Membrane</location>
        <topology evidence="1">Multi-pass membrane protein</topology>
    </subcellularLocation>
</comment>
<feature type="transmembrane region" description="Helical" evidence="7">
    <location>
        <begin position="306"/>
        <end position="324"/>
    </location>
</feature>
<name>A0A0E0BWV8_9ORYZ</name>
<feature type="domain" description="Phosphatidic acid phosphatase type 2/haloperoxidase" evidence="8">
    <location>
        <begin position="179"/>
        <end position="321"/>
    </location>
</feature>
<feature type="region of interest" description="Disordered" evidence="6">
    <location>
        <begin position="1"/>
        <end position="20"/>
    </location>
</feature>
<feature type="transmembrane region" description="Helical" evidence="7">
    <location>
        <begin position="274"/>
        <end position="294"/>
    </location>
</feature>
<accession>A0A0E0BWV8</accession>
<dbReference type="Pfam" id="PF01569">
    <property type="entry name" value="PAP2"/>
    <property type="match status" value="1"/>
</dbReference>
<evidence type="ECO:0000256" key="1">
    <source>
        <dbReference type="ARBA" id="ARBA00004141"/>
    </source>
</evidence>